<dbReference type="PANTHER" id="PTHR43019">
    <property type="entry name" value="SERINE ENDOPROTEASE DEGS"/>
    <property type="match status" value="1"/>
</dbReference>
<dbReference type="Pfam" id="PF01471">
    <property type="entry name" value="PG_binding_1"/>
    <property type="match status" value="1"/>
</dbReference>
<evidence type="ECO:0000313" key="6">
    <source>
        <dbReference type="Proteomes" id="UP001623232"/>
    </source>
</evidence>
<feature type="domain" description="Peptidoglycan binding-like" evidence="3">
    <location>
        <begin position="155"/>
        <end position="211"/>
    </location>
</feature>
<dbReference type="InterPro" id="IPR007730">
    <property type="entry name" value="SPOR-like_dom"/>
</dbReference>
<reference evidence="5 6" key="1">
    <citation type="submission" date="2023-04" db="EMBL/GenBank/DDBJ databases">
        <title>Complete genome sequence of Alisedimentitalea scapharcae.</title>
        <authorList>
            <person name="Rong J.-C."/>
            <person name="Yi M.-L."/>
            <person name="Zhao Q."/>
        </authorList>
    </citation>
    <scope>NUCLEOTIDE SEQUENCE [LARGE SCALE GENOMIC DNA]</scope>
    <source>
        <strain evidence="5 6">KCTC 42119</strain>
    </source>
</reference>
<dbReference type="InterPro" id="IPR036366">
    <property type="entry name" value="PGBDSf"/>
</dbReference>
<sequence>MTRLIAAFLFVIASWTGPTMAQQSSQDIVWIQIEAHPSLRDAQARAQIYSQALADVTGFSLGGNWYGILLGPYTREDAQRVLQVYRLERQIPRDSFISQSSNLRQQFWPVGENLLSRNPIAAPSSGAGTIATLQPDPEPSDETPSQARRSEQGLNGNERKALQIALQAGGFYTAAIDGSFGRGTRASMADWQAANGFEQTGILTTKQRQILMDQYNAPLISVGMSRIRDDKAGIEMQLPTKEVRFSHYEPPFAHYPTSGSLGARVLMISQPGDQTTLFGLFDILQTLEIIPLEGQRERKSDSFVIEGRGNGIVSYTQAALKGGEIKGFTLIWPAGDEERRSRILTEMKASFTRLDGVLDPAAGADAEQRIDLVSGLQVRKPRLSRSGTFVDGQGTVVTTVDAVQNCTRITLNSDFQAELVASDASTGLALVRPVERLAPMEVAQLRASSPLLQSEVAVAGFSYEGILGAPTLTYGTLSDLRGLRGETGVTRLALAAQPGDAGGPVLDANGAVLGILAAAPAGTQQLPQGVSFAANADTLRALLQQAGIAAQDSREANTLSPDAMTRLATGMTVLVSCWD</sequence>
<feature type="chain" id="PRO_5046449727" evidence="2">
    <location>
        <begin position="22"/>
        <end position="579"/>
    </location>
</feature>
<dbReference type="Pfam" id="PF05036">
    <property type="entry name" value="SPOR"/>
    <property type="match status" value="1"/>
</dbReference>
<evidence type="ECO:0000259" key="3">
    <source>
        <dbReference type="Pfam" id="PF01471"/>
    </source>
</evidence>
<dbReference type="EMBL" id="CP123584">
    <property type="protein sequence ID" value="WZK90412.1"/>
    <property type="molecule type" value="Genomic_DNA"/>
</dbReference>
<keyword evidence="6" id="KW-1185">Reference proteome</keyword>
<feature type="domain" description="SPOR" evidence="4">
    <location>
        <begin position="29"/>
        <end position="92"/>
    </location>
</feature>
<keyword evidence="2" id="KW-0732">Signal</keyword>
<accession>A0ABZ2XYG1</accession>
<dbReference type="InterPro" id="IPR036365">
    <property type="entry name" value="PGBD-like_sf"/>
</dbReference>
<dbReference type="Pfam" id="PF13365">
    <property type="entry name" value="Trypsin_2"/>
    <property type="match status" value="1"/>
</dbReference>
<dbReference type="PANTHER" id="PTHR43019:SF23">
    <property type="entry name" value="PROTEASE DO-LIKE 5, CHLOROPLASTIC"/>
    <property type="match status" value="1"/>
</dbReference>
<dbReference type="InterPro" id="IPR009003">
    <property type="entry name" value="Peptidase_S1_PA"/>
</dbReference>
<proteinExistence type="predicted"/>
<feature type="signal peptide" evidence="2">
    <location>
        <begin position="1"/>
        <end position="21"/>
    </location>
</feature>
<feature type="compositionally biased region" description="Polar residues" evidence="1">
    <location>
        <begin position="142"/>
        <end position="155"/>
    </location>
</feature>
<dbReference type="RefSeq" id="WP_406649103.1">
    <property type="nucleotide sequence ID" value="NZ_CP123584.1"/>
</dbReference>
<evidence type="ECO:0000256" key="1">
    <source>
        <dbReference type="SAM" id="MobiDB-lite"/>
    </source>
</evidence>
<dbReference type="SUPFAM" id="SSF50494">
    <property type="entry name" value="Trypsin-like serine proteases"/>
    <property type="match status" value="1"/>
</dbReference>
<evidence type="ECO:0000256" key="2">
    <source>
        <dbReference type="SAM" id="SignalP"/>
    </source>
</evidence>
<dbReference type="Gene3D" id="1.10.101.10">
    <property type="entry name" value="PGBD-like superfamily/PGBD"/>
    <property type="match status" value="1"/>
</dbReference>
<dbReference type="InterPro" id="IPR002477">
    <property type="entry name" value="Peptidoglycan-bd-like"/>
</dbReference>
<name>A0ABZ2XYG1_9RHOB</name>
<feature type="region of interest" description="Disordered" evidence="1">
    <location>
        <begin position="119"/>
        <end position="156"/>
    </location>
</feature>
<evidence type="ECO:0000259" key="4">
    <source>
        <dbReference type="Pfam" id="PF05036"/>
    </source>
</evidence>
<dbReference type="Proteomes" id="UP001623232">
    <property type="component" value="Chromosome"/>
</dbReference>
<dbReference type="Gene3D" id="2.40.10.120">
    <property type="match status" value="1"/>
</dbReference>
<protein>
    <submittedName>
        <fullName evidence="5">Trypsin-like peptidase domain-containing protein</fullName>
    </submittedName>
</protein>
<dbReference type="SUPFAM" id="SSF47090">
    <property type="entry name" value="PGBD-like"/>
    <property type="match status" value="1"/>
</dbReference>
<gene>
    <name evidence="5" type="ORF">QEZ52_07680</name>
</gene>
<evidence type="ECO:0000313" key="5">
    <source>
        <dbReference type="EMBL" id="WZK90412.1"/>
    </source>
</evidence>
<organism evidence="5 6">
    <name type="scientific">Aliisedimentitalea scapharcae</name>
    <dbReference type="NCBI Taxonomy" id="1524259"/>
    <lineage>
        <taxon>Bacteria</taxon>
        <taxon>Pseudomonadati</taxon>
        <taxon>Pseudomonadota</taxon>
        <taxon>Alphaproteobacteria</taxon>
        <taxon>Rhodobacterales</taxon>
        <taxon>Roseobacteraceae</taxon>
        <taxon>Aliisedimentitalea</taxon>
    </lineage>
</organism>